<evidence type="ECO:0000313" key="1">
    <source>
        <dbReference type="EMBL" id="KAF9500765.1"/>
    </source>
</evidence>
<dbReference type="OrthoDB" id="6613063at2759"/>
<accession>A0A9P6A618</accession>
<protein>
    <submittedName>
        <fullName evidence="1">Uncharacterized protein</fullName>
    </submittedName>
</protein>
<name>A0A9P6A618_PLEER</name>
<organism evidence="1 2">
    <name type="scientific">Pleurotus eryngii</name>
    <name type="common">Boletus of the steppes</name>
    <dbReference type="NCBI Taxonomy" id="5323"/>
    <lineage>
        <taxon>Eukaryota</taxon>
        <taxon>Fungi</taxon>
        <taxon>Dikarya</taxon>
        <taxon>Basidiomycota</taxon>
        <taxon>Agaricomycotina</taxon>
        <taxon>Agaricomycetes</taxon>
        <taxon>Agaricomycetidae</taxon>
        <taxon>Agaricales</taxon>
        <taxon>Pleurotineae</taxon>
        <taxon>Pleurotaceae</taxon>
        <taxon>Pleurotus</taxon>
    </lineage>
</organism>
<dbReference type="EMBL" id="MU154526">
    <property type="protein sequence ID" value="KAF9500765.1"/>
    <property type="molecule type" value="Genomic_DNA"/>
</dbReference>
<reference evidence="1" key="1">
    <citation type="submission" date="2020-11" db="EMBL/GenBank/DDBJ databases">
        <authorList>
            <consortium name="DOE Joint Genome Institute"/>
            <person name="Ahrendt S."/>
            <person name="Riley R."/>
            <person name="Andreopoulos W."/>
            <person name="Labutti K."/>
            <person name="Pangilinan J."/>
            <person name="Ruiz-Duenas F.J."/>
            <person name="Barrasa J.M."/>
            <person name="Sanchez-Garcia M."/>
            <person name="Camarero S."/>
            <person name="Miyauchi S."/>
            <person name="Serrano A."/>
            <person name="Linde D."/>
            <person name="Babiker R."/>
            <person name="Drula E."/>
            <person name="Ayuso-Fernandez I."/>
            <person name="Pacheco R."/>
            <person name="Padilla G."/>
            <person name="Ferreira P."/>
            <person name="Barriuso J."/>
            <person name="Kellner H."/>
            <person name="Castanera R."/>
            <person name="Alfaro M."/>
            <person name="Ramirez L."/>
            <person name="Pisabarro A.G."/>
            <person name="Kuo A."/>
            <person name="Tritt A."/>
            <person name="Lipzen A."/>
            <person name="He G."/>
            <person name="Yan M."/>
            <person name="Ng V."/>
            <person name="Cullen D."/>
            <person name="Martin F."/>
            <person name="Rosso M.-N."/>
            <person name="Henrissat B."/>
            <person name="Hibbett D."/>
            <person name="Martinez A.T."/>
            <person name="Grigoriev I.V."/>
        </authorList>
    </citation>
    <scope>NUCLEOTIDE SEQUENCE</scope>
    <source>
        <strain evidence="1">ATCC 90797</strain>
    </source>
</reference>
<dbReference type="Proteomes" id="UP000807025">
    <property type="component" value="Unassembled WGS sequence"/>
</dbReference>
<evidence type="ECO:0000313" key="2">
    <source>
        <dbReference type="Proteomes" id="UP000807025"/>
    </source>
</evidence>
<gene>
    <name evidence="1" type="ORF">BDN71DRAFT_1440254</name>
</gene>
<keyword evidence="2" id="KW-1185">Reference proteome</keyword>
<dbReference type="AlphaFoldDB" id="A0A9P6A618"/>
<sequence length="154" mass="17650">MFTFISPTFRIRQSTGLGAYTVPVYLIRHDVDNEWVRDAEDHVIVNLHDAFYGQLENVFVLQIPANTRLGLATPTTIILAAIWCCEILDTRIDGLSTPYYENMGRREVVDVTCVQCLISRVKVRNGRGILDRSSELNRAVYNPNEQTFLFPVYH</sequence>
<comment type="caution">
    <text evidence="1">The sequence shown here is derived from an EMBL/GenBank/DDBJ whole genome shotgun (WGS) entry which is preliminary data.</text>
</comment>
<proteinExistence type="predicted"/>